<organism evidence="1 2">
    <name type="scientific">Fusarium decemcellulare</name>
    <dbReference type="NCBI Taxonomy" id="57161"/>
    <lineage>
        <taxon>Eukaryota</taxon>
        <taxon>Fungi</taxon>
        <taxon>Dikarya</taxon>
        <taxon>Ascomycota</taxon>
        <taxon>Pezizomycotina</taxon>
        <taxon>Sordariomycetes</taxon>
        <taxon>Hypocreomycetidae</taxon>
        <taxon>Hypocreales</taxon>
        <taxon>Nectriaceae</taxon>
        <taxon>Fusarium</taxon>
        <taxon>Fusarium decemcellulare species complex</taxon>
    </lineage>
</organism>
<evidence type="ECO:0000313" key="2">
    <source>
        <dbReference type="Proteomes" id="UP001148629"/>
    </source>
</evidence>
<protein>
    <submittedName>
        <fullName evidence="1">Uncharacterized protein</fullName>
    </submittedName>
</protein>
<comment type="caution">
    <text evidence="1">The sequence shown here is derived from an EMBL/GenBank/DDBJ whole genome shotgun (WGS) entry which is preliminary data.</text>
</comment>
<reference evidence="1" key="1">
    <citation type="submission" date="2022-08" db="EMBL/GenBank/DDBJ databases">
        <title>Genome Sequence of Fusarium decemcellulare.</title>
        <authorList>
            <person name="Buettner E."/>
        </authorList>
    </citation>
    <scope>NUCLEOTIDE SEQUENCE</scope>
    <source>
        <strain evidence="1">Babe19</strain>
    </source>
</reference>
<gene>
    <name evidence="1" type="ORF">NM208_g16767</name>
</gene>
<sequence length="200" mass="21621">MTRYLVRTLAAVSALVSVVGAELLPVKYSFNAHGDIPPFSVRLGKDTASVCNSPTPGTAGFIDSDDGNDTRMFFWLFESKNDPTTDPVVLWMSGGPGASSTGAGNLMELGPCRISQDGSHTVDNPYGWNTNATVLFVDQPAKVGFSQARTIPSGLPEATKLMHRFLRQFFIAFPQLSDLDFFIAGESMRHLALAWQSSLA</sequence>
<evidence type="ECO:0000313" key="1">
    <source>
        <dbReference type="EMBL" id="KAJ3502242.1"/>
    </source>
</evidence>
<dbReference type="EMBL" id="JANRMS010005447">
    <property type="protein sequence ID" value="KAJ3502242.1"/>
    <property type="molecule type" value="Genomic_DNA"/>
</dbReference>
<name>A0ACC1RAH4_9HYPO</name>
<proteinExistence type="predicted"/>
<keyword evidence="2" id="KW-1185">Reference proteome</keyword>
<dbReference type="Proteomes" id="UP001148629">
    <property type="component" value="Unassembled WGS sequence"/>
</dbReference>
<accession>A0ACC1RAH4</accession>